<sequence length="250" mass="28745">LCENEPQFKSIDWLKQSEDFTTQTVTTEVESIINDPKHQKAFGKFIQKLNGEREHFLTSTGSPPSNIVVDIYFCLDITGSIQKDKLYEKYSSLKLKLNFAIIGYRDITDNPQYETLNFTHDEDQIIRFLDKLQAKGGNDCPEDVLGALDKCLTLPNWSVSNARFIVLITDAPGHGQDLNDDENDRYKNGTGLTVDKIFKRLLEKDKEIDLMFCCIKSEYTKKMEDAFKQQYQAIEGRTLSVTELFDKTKQ</sequence>
<organism evidence="5 6">
    <name type="scientific">Didymodactylos carnosus</name>
    <dbReference type="NCBI Taxonomy" id="1234261"/>
    <lineage>
        <taxon>Eukaryota</taxon>
        <taxon>Metazoa</taxon>
        <taxon>Spiralia</taxon>
        <taxon>Gnathifera</taxon>
        <taxon>Rotifera</taxon>
        <taxon>Eurotatoria</taxon>
        <taxon>Bdelloidea</taxon>
        <taxon>Philodinida</taxon>
        <taxon>Philodinidae</taxon>
        <taxon>Didymodactylos</taxon>
    </lineage>
</organism>
<evidence type="ECO:0000259" key="4">
    <source>
        <dbReference type="Pfam" id="PF25106"/>
    </source>
</evidence>
<comment type="subcellular location">
    <subcellularLocation>
        <location evidence="1">Secreted</location>
    </subcellularLocation>
</comment>
<dbReference type="SUPFAM" id="SSF53300">
    <property type="entry name" value="vWA-like"/>
    <property type="match status" value="1"/>
</dbReference>
<proteinExistence type="predicted"/>
<evidence type="ECO:0000313" key="6">
    <source>
        <dbReference type="Proteomes" id="UP000682733"/>
    </source>
</evidence>
<evidence type="ECO:0000256" key="1">
    <source>
        <dbReference type="ARBA" id="ARBA00004613"/>
    </source>
</evidence>
<evidence type="ECO:0000256" key="3">
    <source>
        <dbReference type="ARBA" id="ARBA00022729"/>
    </source>
</evidence>
<dbReference type="Pfam" id="PF25106">
    <property type="entry name" value="VWA_4"/>
    <property type="match status" value="1"/>
</dbReference>
<name>A0A8S2VDS5_9BILA</name>
<dbReference type="PANTHER" id="PTHR47763">
    <property type="entry name" value="ALPHA-PROTEIN KINASE VWKA"/>
    <property type="match status" value="1"/>
</dbReference>
<keyword evidence="2" id="KW-0964">Secreted</keyword>
<dbReference type="InterPro" id="IPR056861">
    <property type="entry name" value="HMCN1-like_VWA"/>
</dbReference>
<keyword evidence="3" id="KW-0732">Signal</keyword>
<feature type="domain" description="Hemicentin-1-like von Willebrand factor A" evidence="4">
    <location>
        <begin position="110"/>
        <end position="180"/>
    </location>
</feature>
<dbReference type="InterPro" id="IPR036465">
    <property type="entry name" value="vWFA_dom_sf"/>
</dbReference>
<dbReference type="Proteomes" id="UP000682733">
    <property type="component" value="Unassembled WGS sequence"/>
</dbReference>
<dbReference type="PANTHER" id="PTHR47763:SF4">
    <property type="entry name" value="ALPHA-PROTEIN KINASE VWKA"/>
    <property type="match status" value="1"/>
</dbReference>
<dbReference type="InterPro" id="IPR052969">
    <property type="entry name" value="Thr-specific_kinase-like"/>
</dbReference>
<dbReference type="EMBL" id="CAJOBA010070280">
    <property type="protein sequence ID" value="CAF4387464.1"/>
    <property type="molecule type" value="Genomic_DNA"/>
</dbReference>
<evidence type="ECO:0000256" key="2">
    <source>
        <dbReference type="ARBA" id="ARBA00022525"/>
    </source>
</evidence>
<protein>
    <recommendedName>
        <fullName evidence="4">Hemicentin-1-like von Willebrand factor A domain-containing protein</fullName>
    </recommendedName>
</protein>
<reference evidence="5" key="1">
    <citation type="submission" date="2021-02" db="EMBL/GenBank/DDBJ databases">
        <authorList>
            <person name="Nowell W R."/>
        </authorList>
    </citation>
    <scope>NUCLEOTIDE SEQUENCE</scope>
</reference>
<feature type="non-terminal residue" evidence="5">
    <location>
        <position position="250"/>
    </location>
</feature>
<accession>A0A8S2VDS5</accession>
<evidence type="ECO:0000313" key="5">
    <source>
        <dbReference type="EMBL" id="CAF4387464.1"/>
    </source>
</evidence>
<dbReference type="CDD" id="cd00198">
    <property type="entry name" value="vWFA"/>
    <property type="match status" value="1"/>
</dbReference>
<comment type="caution">
    <text evidence="5">The sequence shown here is derived from an EMBL/GenBank/DDBJ whole genome shotgun (WGS) entry which is preliminary data.</text>
</comment>
<dbReference type="Gene3D" id="3.40.50.410">
    <property type="entry name" value="von Willebrand factor, type A domain"/>
    <property type="match status" value="1"/>
</dbReference>
<gene>
    <name evidence="5" type="ORF">TMI583_LOCUS42859</name>
</gene>
<dbReference type="AlphaFoldDB" id="A0A8S2VDS5"/>